<feature type="region of interest" description="Disordered" evidence="1">
    <location>
        <begin position="156"/>
        <end position="205"/>
    </location>
</feature>
<evidence type="ECO:0000256" key="1">
    <source>
        <dbReference type="SAM" id="MobiDB-lite"/>
    </source>
</evidence>
<dbReference type="AlphaFoldDB" id="A0A8B6C6V8"/>
<feature type="compositionally biased region" description="Low complexity" evidence="1">
    <location>
        <begin position="180"/>
        <end position="205"/>
    </location>
</feature>
<comment type="caution">
    <text evidence="2">The sequence shown here is derived from an EMBL/GenBank/DDBJ whole genome shotgun (WGS) entry which is preliminary data.</text>
</comment>
<proteinExistence type="predicted"/>
<dbReference type="EMBL" id="UYJE01001290">
    <property type="protein sequence ID" value="VDI00953.1"/>
    <property type="molecule type" value="Genomic_DNA"/>
</dbReference>
<feature type="compositionally biased region" description="Polar residues" evidence="1">
    <location>
        <begin position="167"/>
        <end position="178"/>
    </location>
</feature>
<gene>
    <name evidence="2" type="ORF">MGAL_10B042306</name>
</gene>
<dbReference type="Proteomes" id="UP000596742">
    <property type="component" value="Unassembled WGS sequence"/>
</dbReference>
<dbReference type="OrthoDB" id="6144019at2759"/>
<evidence type="ECO:0000313" key="2">
    <source>
        <dbReference type="EMBL" id="VDI00953.1"/>
    </source>
</evidence>
<protein>
    <submittedName>
        <fullName evidence="2">Uncharacterized protein</fullName>
    </submittedName>
</protein>
<name>A0A8B6C6V8_MYTGA</name>
<accession>A0A8B6C6V8</accession>
<organism evidence="2 3">
    <name type="scientific">Mytilus galloprovincialis</name>
    <name type="common">Mediterranean mussel</name>
    <dbReference type="NCBI Taxonomy" id="29158"/>
    <lineage>
        <taxon>Eukaryota</taxon>
        <taxon>Metazoa</taxon>
        <taxon>Spiralia</taxon>
        <taxon>Lophotrochozoa</taxon>
        <taxon>Mollusca</taxon>
        <taxon>Bivalvia</taxon>
        <taxon>Autobranchia</taxon>
        <taxon>Pteriomorphia</taxon>
        <taxon>Mytilida</taxon>
        <taxon>Mytiloidea</taxon>
        <taxon>Mytilidae</taxon>
        <taxon>Mytilinae</taxon>
        <taxon>Mytilus</taxon>
    </lineage>
</organism>
<sequence length="205" mass="22827">MTAKAMVIKPKTHLCSLNEVKVVRHVDLQSAESAVDEEKGSLSDQELSSLGINLESFDVPDDTKLRLKGLVTEKSAERTGRRHKTRYDLKVRQSVLEPGDRVLLKNVAFRGKHKLENKWEEEFLVHECPRRRVDIVPPLNPLADEFHPGILNLDEVSRRSSSPDSSIEQSDGQRSSILGVSEFSNPVPVSSESETSSDNQASSAL</sequence>
<keyword evidence="3" id="KW-1185">Reference proteome</keyword>
<reference evidence="2" key="1">
    <citation type="submission" date="2018-11" db="EMBL/GenBank/DDBJ databases">
        <authorList>
            <person name="Alioto T."/>
            <person name="Alioto T."/>
        </authorList>
    </citation>
    <scope>NUCLEOTIDE SEQUENCE</scope>
</reference>
<evidence type="ECO:0000313" key="3">
    <source>
        <dbReference type="Proteomes" id="UP000596742"/>
    </source>
</evidence>